<keyword evidence="8" id="KW-1185">Reference proteome</keyword>
<dbReference type="GeneID" id="85315053"/>
<evidence type="ECO:0000256" key="2">
    <source>
        <dbReference type="ARBA" id="ARBA00023015"/>
    </source>
</evidence>
<feature type="region of interest" description="Disordered" evidence="5">
    <location>
        <begin position="498"/>
        <end position="522"/>
    </location>
</feature>
<evidence type="ECO:0000256" key="4">
    <source>
        <dbReference type="ARBA" id="ARBA00023242"/>
    </source>
</evidence>
<evidence type="ECO:0000256" key="3">
    <source>
        <dbReference type="ARBA" id="ARBA00023163"/>
    </source>
</evidence>
<evidence type="ECO:0000256" key="1">
    <source>
        <dbReference type="ARBA" id="ARBA00022723"/>
    </source>
</evidence>
<evidence type="ECO:0000259" key="6">
    <source>
        <dbReference type="PROSITE" id="PS50048"/>
    </source>
</evidence>
<dbReference type="InterPro" id="IPR001138">
    <property type="entry name" value="Zn2Cys6_DnaBD"/>
</dbReference>
<dbReference type="SMART" id="SM00906">
    <property type="entry name" value="Fungal_trans"/>
    <property type="match status" value="1"/>
</dbReference>
<dbReference type="AlphaFoldDB" id="A0AAJ0BVR6"/>
<sequence>MPTRRIRDTERRRCPKACETCKRRKERCDGLLPCRRCTMRGVDAQCTFASGPSPGSQHSPGSHSNSNSTITINHSSNTNANNSFLPDRNDCHIATGAFRGSEPSSTEIMTTDISPELTTSPRQRRSSQVFHTSPAAPVPQLSRLIKDGRGKFMFIGDAANLSFLQIIRRIVSESVGSCPFVDDPLRNHMVEVSPEGRPSWISASLSEPPPKPSAAEAQYFLRWYKRATNCILNLYDDAELGAELERWRDGERGGEQDAATSAILYLIFAIGAQTCPEDKDELAERYFNYGRFLTASSVMEDPSLATVRAYILITMYLLGASRRNAAFMYLGIAVRAAYALGIHRGDIGSLFSPAEYTTRERLWRGLRILDLFLSSSLGRPPSTSETRDTTSRENYSATNDLCSIFESILTEVYAKRMVSTEVLERISEQHRRWSSRFAEGLATDDIEPGEYLESTDDSGSLLPNIGLCHLKQSYYWTIMLLSRPFLVESVSRHTSRARARAHADLDDDHDAPPPPSSPSDHLLAHACVDSAIRTVELLRGPLSSTGTGSGVPKRLPFVINSLFVSALVLGLAVLGDLDRAFPLERTLATAQRLLRRLSSHDAVGERDAAIVEHLQGACDAYLERRARRRMERQGLLIGGLFGSVHLLEAGAGAGSGSDHHQHHLREVPPRAVAAGVHQLLSPDTDASADQQMSMGSLGGEGGHHMSGHVETGGVVQMLPAVTDMILPMSPRTLLFDSFDENLPLFPTVDARLIHLGGYHMEDISPDGMMLGPMG</sequence>
<keyword evidence="2" id="KW-0805">Transcription regulation</keyword>
<dbReference type="EMBL" id="MU839023">
    <property type="protein sequence ID" value="KAK1763942.1"/>
    <property type="molecule type" value="Genomic_DNA"/>
</dbReference>
<evidence type="ECO:0000256" key="5">
    <source>
        <dbReference type="SAM" id="MobiDB-lite"/>
    </source>
</evidence>
<feature type="domain" description="Zn(2)-C6 fungal-type" evidence="6">
    <location>
        <begin position="17"/>
        <end position="48"/>
    </location>
</feature>
<dbReference type="PANTHER" id="PTHR47424">
    <property type="entry name" value="REGULATORY PROTEIN GAL4"/>
    <property type="match status" value="1"/>
</dbReference>
<dbReference type="InterPro" id="IPR051127">
    <property type="entry name" value="Fungal_SecMet_Regulators"/>
</dbReference>
<feature type="compositionally biased region" description="Polar residues" evidence="5">
    <location>
        <begin position="114"/>
        <end position="131"/>
    </location>
</feature>
<dbReference type="PROSITE" id="PS00463">
    <property type="entry name" value="ZN2_CY6_FUNGAL_1"/>
    <property type="match status" value="1"/>
</dbReference>
<dbReference type="InterPro" id="IPR036864">
    <property type="entry name" value="Zn2-C6_fun-type_DNA-bd_sf"/>
</dbReference>
<dbReference type="GO" id="GO:0000978">
    <property type="term" value="F:RNA polymerase II cis-regulatory region sequence-specific DNA binding"/>
    <property type="evidence" value="ECO:0007669"/>
    <property type="project" value="TreeGrafter"/>
</dbReference>
<dbReference type="InterPro" id="IPR007219">
    <property type="entry name" value="XnlR_reg_dom"/>
</dbReference>
<dbReference type="SUPFAM" id="SSF57701">
    <property type="entry name" value="Zn2/Cys6 DNA-binding domain"/>
    <property type="match status" value="1"/>
</dbReference>
<dbReference type="SMART" id="SM00066">
    <property type="entry name" value="GAL4"/>
    <property type="match status" value="1"/>
</dbReference>
<dbReference type="Proteomes" id="UP001244011">
    <property type="component" value="Unassembled WGS sequence"/>
</dbReference>
<feature type="region of interest" description="Disordered" evidence="5">
    <location>
        <begin position="48"/>
        <end position="85"/>
    </location>
</feature>
<accession>A0AAJ0BVR6</accession>
<keyword evidence="3" id="KW-0804">Transcription</keyword>
<dbReference type="GO" id="GO:0005634">
    <property type="term" value="C:nucleus"/>
    <property type="evidence" value="ECO:0007669"/>
    <property type="project" value="TreeGrafter"/>
</dbReference>
<dbReference type="Gene3D" id="4.10.240.10">
    <property type="entry name" value="Zn(2)-C6 fungal-type DNA-binding domain"/>
    <property type="match status" value="1"/>
</dbReference>
<keyword evidence="4" id="KW-0539">Nucleus</keyword>
<evidence type="ECO:0000313" key="8">
    <source>
        <dbReference type="Proteomes" id="UP001244011"/>
    </source>
</evidence>
<evidence type="ECO:0000313" key="7">
    <source>
        <dbReference type="EMBL" id="KAK1763942.1"/>
    </source>
</evidence>
<dbReference type="Pfam" id="PF04082">
    <property type="entry name" value="Fungal_trans"/>
    <property type="match status" value="1"/>
</dbReference>
<dbReference type="CDD" id="cd00067">
    <property type="entry name" value="GAL4"/>
    <property type="match status" value="1"/>
</dbReference>
<dbReference type="GO" id="GO:0000435">
    <property type="term" value="P:positive regulation of transcription from RNA polymerase II promoter by galactose"/>
    <property type="evidence" value="ECO:0007669"/>
    <property type="project" value="TreeGrafter"/>
</dbReference>
<dbReference type="Pfam" id="PF00172">
    <property type="entry name" value="Zn_clus"/>
    <property type="match status" value="1"/>
</dbReference>
<dbReference type="PANTHER" id="PTHR47424:SF9">
    <property type="entry name" value="TAH-2"/>
    <property type="match status" value="1"/>
</dbReference>
<name>A0AAJ0BVR6_9PEZI</name>
<proteinExistence type="predicted"/>
<protein>
    <recommendedName>
        <fullName evidence="6">Zn(2)-C6 fungal-type domain-containing protein</fullName>
    </recommendedName>
</protein>
<feature type="region of interest" description="Disordered" evidence="5">
    <location>
        <begin position="114"/>
        <end position="133"/>
    </location>
</feature>
<comment type="caution">
    <text evidence="7">The sequence shown here is derived from an EMBL/GenBank/DDBJ whole genome shotgun (WGS) entry which is preliminary data.</text>
</comment>
<dbReference type="CDD" id="cd12148">
    <property type="entry name" value="fungal_TF_MHR"/>
    <property type="match status" value="1"/>
</dbReference>
<reference evidence="7" key="1">
    <citation type="submission" date="2023-06" db="EMBL/GenBank/DDBJ databases">
        <title>Genome-scale phylogeny and comparative genomics of the fungal order Sordariales.</title>
        <authorList>
            <consortium name="Lawrence Berkeley National Laboratory"/>
            <person name="Hensen N."/>
            <person name="Bonometti L."/>
            <person name="Westerberg I."/>
            <person name="Brannstrom I.O."/>
            <person name="Guillou S."/>
            <person name="Cros-Aarteil S."/>
            <person name="Calhoun S."/>
            <person name="Haridas S."/>
            <person name="Kuo A."/>
            <person name="Mondo S."/>
            <person name="Pangilinan J."/>
            <person name="Riley R."/>
            <person name="Labutti K."/>
            <person name="Andreopoulos B."/>
            <person name="Lipzen A."/>
            <person name="Chen C."/>
            <person name="Yanf M."/>
            <person name="Daum C."/>
            <person name="Ng V."/>
            <person name="Clum A."/>
            <person name="Steindorff A."/>
            <person name="Ohm R."/>
            <person name="Martin F."/>
            <person name="Silar P."/>
            <person name="Natvig D."/>
            <person name="Lalanne C."/>
            <person name="Gautier V."/>
            <person name="Ament-Velasquez S.L."/>
            <person name="Kruys A."/>
            <person name="Hutchinson M.I."/>
            <person name="Powell A.J."/>
            <person name="Barry K."/>
            <person name="Miller A.N."/>
            <person name="Grigoriev I.V."/>
            <person name="Debuchy R."/>
            <person name="Gladieux P."/>
            <person name="Thoren M.H."/>
            <person name="Johannesson H."/>
        </authorList>
    </citation>
    <scope>NUCLEOTIDE SEQUENCE</scope>
    <source>
        <strain evidence="7">8032-3</strain>
    </source>
</reference>
<dbReference type="GO" id="GO:0000981">
    <property type="term" value="F:DNA-binding transcription factor activity, RNA polymerase II-specific"/>
    <property type="evidence" value="ECO:0007669"/>
    <property type="project" value="InterPro"/>
</dbReference>
<organism evidence="7 8">
    <name type="scientific">Phialemonium atrogriseum</name>
    <dbReference type="NCBI Taxonomy" id="1093897"/>
    <lineage>
        <taxon>Eukaryota</taxon>
        <taxon>Fungi</taxon>
        <taxon>Dikarya</taxon>
        <taxon>Ascomycota</taxon>
        <taxon>Pezizomycotina</taxon>
        <taxon>Sordariomycetes</taxon>
        <taxon>Sordariomycetidae</taxon>
        <taxon>Cephalothecales</taxon>
        <taxon>Cephalothecaceae</taxon>
        <taxon>Phialemonium</taxon>
    </lineage>
</organism>
<dbReference type="RefSeq" id="XP_060280155.1">
    <property type="nucleotide sequence ID" value="XM_060431866.1"/>
</dbReference>
<dbReference type="GO" id="GO:0006351">
    <property type="term" value="P:DNA-templated transcription"/>
    <property type="evidence" value="ECO:0007669"/>
    <property type="project" value="InterPro"/>
</dbReference>
<feature type="compositionally biased region" description="Low complexity" evidence="5">
    <location>
        <begin position="50"/>
        <end position="83"/>
    </location>
</feature>
<dbReference type="PROSITE" id="PS50048">
    <property type="entry name" value="ZN2_CY6_FUNGAL_2"/>
    <property type="match status" value="1"/>
</dbReference>
<keyword evidence="1" id="KW-0479">Metal-binding</keyword>
<gene>
    <name evidence="7" type="ORF">QBC33DRAFT_596195</name>
</gene>
<dbReference type="GO" id="GO:0008270">
    <property type="term" value="F:zinc ion binding"/>
    <property type="evidence" value="ECO:0007669"/>
    <property type="project" value="InterPro"/>
</dbReference>